<evidence type="ECO:0000256" key="4">
    <source>
        <dbReference type="ARBA" id="ARBA00022741"/>
    </source>
</evidence>
<dbReference type="OrthoDB" id="220028at2"/>
<feature type="domain" description="HD Cas3-type" evidence="10">
    <location>
        <begin position="110"/>
        <end position="362"/>
    </location>
</feature>
<keyword evidence="4" id="KW-0547">Nucleotide-binding</keyword>
<dbReference type="Pfam" id="PF00270">
    <property type="entry name" value="DEAD"/>
    <property type="match status" value="1"/>
</dbReference>
<protein>
    <submittedName>
        <fullName evidence="11">CRISPR-associated endonuclease Cas3</fullName>
    </submittedName>
</protein>
<dbReference type="SUPFAM" id="SSF109604">
    <property type="entry name" value="HD-domain/PDEase-like"/>
    <property type="match status" value="1"/>
</dbReference>
<evidence type="ECO:0000256" key="8">
    <source>
        <dbReference type="ARBA" id="ARBA00023118"/>
    </source>
</evidence>
<dbReference type="Proteomes" id="UP000092508">
    <property type="component" value="Unassembled WGS sequence"/>
</dbReference>
<dbReference type="Pfam" id="PF18019">
    <property type="entry name" value="Cas3_HD"/>
    <property type="match status" value="1"/>
</dbReference>
<keyword evidence="7" id="KW-0067">ATP-binding</keyword>
<evidence type="ECO:0000256" key="3">
    <source>
        <dbReference type="ARBA" id="ARBA00022723"/>
    </source>
</evidence>
<evidence type="ECO:0000256" key="5">
    <source>
        <dbReference type="ARBA" id="ARBA00022801"/>
    </source>
</evidence>
<dbReference type="InterPro" id="IPR027417">
    <property type="entry name" value="P-loop_NTPase"/>
</dbReference>
<dbReference type="GO" id="GO:0004519">
    <property type="term" value="F:endonuclease activity"/>
    <property type="evidence" value="ECO:0007669"/>
    <property type="project" value="UniProtKB-KW"/>
</dbReference>
<dbReference type="SUPFAM" id="SSF52540">
    <property type="entry name" value="P-loop containing nucleoside triphosphate hydrolases"/>
    <property type="match status" value="1"/>
</dbReference>
<evidence type="ECO:0000259" key="9">
    <source>
        <dbReference type="PROSITE" id="PS51192"/>
    </source>
</evidence>
<keyword evidence="3" id="KW-0479">Metal-binding</keyword>
<keyword evidence="11" id="KW-0255">Endonuclease</keyword>
<dbReference type="InterPro" id="IPR038257">
    <property type="entry name" value="CRISPR-assoc_Cas3_HD_sf"/>
</dbReference>
<dbReference type="GO" id="GO:0003676">
    <property type="term" value="F:nucleic acid binding"/>
    <property type="evidence" value="ECO:0007669"/>
    <property type="project" value="InterPro"/>
</dbReference>
<dbReference type="AlphaFoldDB" id="A0A1B8QCH8"/>
<comment type="similarity">
    <text evidence="1">In the N-terminal section; belongs to the CRISPR-associated nuclease Cas3-HD family.</text>
</comment>
<name>A0A1B8QCH8_9GAMM</name>
<dbReference type="InterPro" id="IPR054712">
    <property type="entry name" value="Cas3-like_dom"/>
</dbReference>
<dbReference type="SMART" id="SM00487">
    <property type="entry name" value="DEXDc"/>
    <property type="match status" value="1"/>
</dbReference>
<gene>
    <name evidence="11" type="ORF">A9308_05675</name>
</gene>
<dbReference type="GO" id="GO:0004386">
    <property type="term" value="F:helicase activity"/>
    <property type="evidence" value="ECO:0007669"/>
    <property type="project" value="UniProtKB-KW"/>
</dbReference>
<dbReference type="Pfam" id="PF21384">
    <property type="entry name" value="Cas3_I-F_Cas2"/>
    <property type="match status" value="1"/>
</dbReference>
<keyword evidence="6" id="KW-0347">Helicase</keyword>
<dbReference type="STRING" id="34059.A9308_05675"/>
<sequence length="1027" mass="117394">MLVTFISQCEKKALNRTHRILDAFANRIGDNVWQTAITEDGLDTVKKLLRQSATKSTAVSCHRVRSRQRTELVWVVGRKDAFNNLGYVPVNWTSKEVFMDLPIETKNILANTHGQPLSQHLFAVGYLAYHLIIQLKIDNPNLAKSAFIAGILHDIGKIDPQFQQWVTNKFTKPSKKTVNEDEPDNITLSDDGVHIDSTVKGFSKFTFETHPRHHELSWLLANSLLKDEKNLNSTQLSQIYHGIYWHHTRPYRKEDKYFTRAEGIDKLFIKSLTNTDTEKVINQLVAVLKDFKVIAEKFQSKDFDFANLLPTLSYPYQLTKDDLPLYKNYNDLSDEVAEFVKDIQPNALHNLVRMAVINADRIVSKMPSEDLAEYLAEGSLLNALDDVLQEDSNLKIEIDRCIQGFNQKYPNSERNQSQAKASDELKKVGEYTGFDKDYIAVLQGPAGCGKTKIALEWASKTDVQKIVWVCPRVQVCLGILQDLTQADYLPNSKIEIFTGEYKKILSNGLSFEDAEEIKTNDYFSGDIVITTIDQVVNNIISHQKVNGMINFMQAHVVFDEFHELIPMPAFNLLFAELIEAKKLRQHHANTLLVSATPHDYYIKKVLKLDETDIVLVDSFNQADYQIEFQAYDDQNGEVSPLIIDKMADDKVTFVITNTAQEAQIGFLLNQNDENAILLHSKYTKQDKAEWFDKVYDCFKQQGNGNYQVLRSGPIVQASLNISCERMFTDMTSPENWLQRLGRLDRFDNNNALNTYTTVLPKSAETGKQSSSKAKFLANMNVWHSSVAWLNFVKNYIADKGDIVKINDLYQVYQAFYADEKCRSEVEKDLSKSLKESVKLINDKIIDPISMPSRQKQKNGVAKIANVSLRGDNRFVQMAVCKVDNQLTPTFVDEYAYPEDTDHSKITVGLTESTNRIQGGRFEMRDSNKDLVTFMHKKHHNIMAGKYPDEKFKATRFDWELLKLARSPEFPIYLSYTTKDLEPIGGERERHPYAMYYVKTAKQPVGMMSIDKLKNPQSVESGLDEEAT</sequence>
<comment type="similarity">
    <text evidence="2">In the central section; belongs to the CRISPR-associated helicase Cas3 family.</text>
</comment>
<keyword evidence="11" id="KW-0540">Nuclease</keyword>
<evidence type="ECO:0000256" key="7">
    <source>
        <dbReference type="ARBA" id="ARBA00022840"/>
    </source>
</evidence>
<proteinExistence type="inferred from homology"/>
<evidence type="ECO:0000256" key="2">
    <source>
        <dbReference type="ARBA" id="ARBA00009046"/>
    </source>
</evidence>
<evidence type="ECO:0000313" key="11">
    <source>
        <dbReference type="EMBL" id="OBX79023.1"/>
    </source>
</evidence>
<accession>A0A1B8QCH8</accession>
<dbReference type="Gene3D" id="1.10.3210.30">
    <property type="match status" value="1"/>
</dbReference>
<dbReference type="GO" id="GO:0005524">
    <property type="term" value="F:ATP binding"/>
    <property type="evidence" value="ECO:0007669"/>
    <property type="project" value="UniProtKB-KW"/>
</dbReference>
<dbReference type="Pfam" id="PF22590">
    <property type="entry name" value="Cas3-like_C_2"/>
    <property type="match status" value="1"/>
</dbReference>
<evidence type="ECO:0000259" key="10">
    <source>
        <dbReference type="PROSITE" id="PS51643"/>
    </source>
</evidence>
<keyword evidence="8" id="KW-0051">Antiviral defense</keyword>
<dbReference type="PROSITE" id="PS51643">
    <property type="entry name" value="HD_CAS3"/>
    <property type="match status" value="1"/>
</dbReference>
<dbReference type="InterPro" id="IPR011545">
    <property type="entry name" value="DEAD/DEAH_box_helicase_dom"/>
</dbReference>
<dbReference type="GO" id="GO:0046872">
    <property type="term" value="F:metal ion binding"/>
    <property type="evidence" value="ECO:0007669"/>
    <property type="project" value="UniProtKB-KW"/>
</dbReference>
<dbReference type="NCBIfam" id="TIGR01596">
    <property type="entry name" value="cas3_HD"/>
    <property type="match status" value="1"/>
</dbReference>
<feature type="domain" description="Helicase ATP-binding" evidence="9">
    <location>
        <begin position="431"/>
        <end position="615"/>
    </location>
</feature>
<dbReference type="InterPro" id="IPR014001">
    <property type="entry name" value="Helicase_ATP-bd"/>
</dbReference>
<evidence type="ECO:0000256" key="1">
    <source>
        <dbReference type="ARBA" id="ARBA00006847"/>
    </source>
</evidence>
<organism evidence="11 12">
    <name type="scientific">Faucicola atlantae</name>
    <dbReference type="NCBI Taxonomy" id="34059"/>
    <lineage>
        <taxon>Bacteria</taxon>
        <taxon>Pseudomonadati</taxon>
        <taxon>Pseudomonadota</taxon>
        <taxon>Gammaproteobacteria</taxon>
        <taxon>Moraxellales</taxon>
        <taxon>Moraxellaceae</taxon>
        <taxon>Faucicola</taxon>
    </lineage>
</organism>
<dbReference type="EMBL" id="LZMZ01000013">
    <property type="protein sequence ID" value="OBX79023.1"/>
    <property type="molecule type" value="Genomic_DNA"/>
</dbReference>
<dbReference type="GO" id="GO:0016787">
    <property type="term" value="F:hydrolase activity"/>
    <property type="evidence" value="ECO:0007669"/>
    <property type="project" value="UniProtKB-KW"/>
</dbReference>
<keyword evidence="5" id="KW-0378">Hydrolase</keyword>
<dbReference type="InterPro" id="IPR006483">
    <property type="entry name" value="CRISPR-assoc_Cas3_HD"/>
</dbReference>
<reference evidence="11 12" key="1">
    <citation type="submission" date="2016-06" db="EMBL/GenBank/DDBJ databases">
        <title>Draft genome of Moraxella atlantae CCUG 66109.</title>
        <authorList>
            <person name="Salva-Serra F."/>
            <person name="Engstrom-Jakobsson H."/>
            <person name="Thorell K."/>
            <person name="Gonzales-Siles L."/>
            <person name="Karlsson R."/>
            <person name="Boulund F."/>
            <person name="Engstrand L."/>
            <person name="Kristiansson E."/>
            <person name="Moore E."/>
        </authorList>
    </citation>
    <scope>NUCLEOTIDE SEQUENCE [LARGE SCALE GENOMIC DNA]</scope>
    <source>
        <strain evidence="11 12">CCUG 66109</strain>
    </source>
</reference>
<dbReference type="CDD" id="cd09641">
    <property type="entry name" value="Cas3''_I"/>
    <property type="match status" value="1"/>
</dbReference>
<comment type="caution">
    <text evidence="11">The sequence shown here is derived from an EMBL/GenBank/DDBJ whole genome shotgun (WGS) entry which is preliminary data.</text>
</comment>
<dbReference type="GO" id="GO:0051607">
    <property type="term" value="P:defense response to virus"/>
    <property type="evidence" value="ECO:0007669"/>
    <property type="project" value="UniProtKB-KW"/>
</dbReference>
<dbReference type="InterPro" id="IPR048823">
    <property type="entry name" value="Cas3_I-F_Cas2"/>
</dbReference>
<dbReference type="Gene3D" id="3.40.50.300">
    <property type="entry name" value="P-loop containing nucleotide triphosphate hydrolases"/>
    <property type="match status" value="1"/>
</dbReference>
<dbReference type="PROSITE" id="PS51192">
    <property type="entry name" value="HELICASE_ATP_BIND_1"/>
    <property type="match status" value="1"/>
</dbReference>
<evidence type="ECO:0000256" key="6">
    <source>
        <dbReference type="ARBA" id="ARBA00022806"/>
    </source>
</evidence>
<dbReference type="RefSeq" id="WP_067236189.1">
    <property type="nucleotide sequence ID" value="NZ_LZMZ01000013.1"/>
</dbReference>
<evidence type="ECO:0000313" key="12">
    <source>
        <dbReference type="Proteomes" id="UP000092508"/>
    </source>
</evidence>